<reference evidence="4 5" key="1">
    <citation type="journal article" date="2013" name="Genome Announc.">
        <title>Draft Genome Sequence for Desulfovibrio africanus Strain PCS.</title>
        <authorList>
            <person name="Brown S.D."/>
            <person name="Utturkar S.M."/>
            <person name="Arkin A.P."/>
            <person name="Deutschbauer A.M."/>
            <person name="Elias D.A."/>
            <person name="Hazen T.C."/>
            <person name="Chakraborty R."/>
        </authorList>
    </citation>
    <scope>NUCLEOTIDE SEQUENCE [LARGE SCALE GENOMIC DNA]</scope>
    <source>
        <strain evidence="4 5">PCS</strain>
    </source>
</reference>
<dbReference type="PANTHER" id="PTHR44591:SF3">
    <property type="entry name" value="RESPONSE REGULATORY DOMAIN-CONTAINING PROTEIN"/>
    <property type="match status" value="1"/>
</dbReference>
<feature type="modified residue" description="4-aspartylphosphate" evidence="2">
    <location>
        <position position="53"/>
    </location>
</feature>
<evidence type="ECO:0000313" key="4">
    <source>
        <dbReference type="EMBL" id="EMG38021.1"/>
    </source>
</evidence>
<name>M5Q201_DESAF</name>
<dbReference type="PATRIC" id="fig|1262666.3.peg.1209"/>
<dbReference type="Proteomes" id="UP000011922">
    <property type="component" value="Unassembled WGS sequence"/>
</dbReference>
<dbReference type="Pfam" id="PF00072">
    <property type="entry name" value="Response_reg"/>
    <property type="match status" value="1"/>
</dbReference>
<dbReference type="GO" id="GO:0003677">
    <property type="term" value="F:DNA binding"/>
    <property type="evidence" value="ECO:0007669"/>
    <property type="project" value="UniProtKB-KW"/>
</dbReference>
<dbReference type="PROSITE" id="PS50110">
    <property type="entry name" value="RESPONSE_REGULATORY"/>
    <property type="match status" value="1"/>
</dbReference>
<dbReference type="OrthoDB" id="5295285at2"/>
<proteinExistence type="predicted"/>
<dbReference type="RefSeq" id="WP_005985051.1">
    <property type="nucleotide sequence ID" value="NZ_AOSV01000011.1"/>
</dbReference>
<dbReference type="InterPro" id="IPR001789">
    <property type="entry name" value="Sig_transdc_resp-reg_receiver"/>
</dbReference>
<accession>M5Q201</accession>
<dbReference type="InterPro" id="IPR011006">
    <property type="entry name" value="CheY-like_superfamily"/>
</dbReference>
<dbReference type="EMBL" id="AOSV01000011">
    <property type="protein sequence ID" value="EMG38021.1"/>
    <property type="molecule type" value="Genomic_DNA"/>
</dbReference>
<dbReference type="SMART" id="SM00448">
    <property type="entry name" value="REC"/>
    <property type="match status" value="1"/>
</dbReference>
<dbReference type="SUPFAM" id="SSF52172">
    <property type="entry name" value="CheY-like"/>
    <property type="match status" value="1"/>
</dbReference>
<evidence type="ECO:0000259" key="3">
    <source>
        <dbReference type="PROSITE" id="PS50110"/>
    </source>
</evidence>
<dbReference type="PANTHER" id="PTHR44591">
    <property type="entry name" value="STRESS RESPONSE REGULATOR PROTEIN 1"/>
    <property type="match status" value="1"/>
</dbReference>
<keyword evidence="4" id="KW-0238">DNA-binding</keyword>
<protein>
    <submittedName>
        <fullName evidence="4">CheY-like receiver, AAA-type ATPase, and DNA-binding domain containing response regulator</fullName>
    </submittedName>
</protein>
<feature type="domain" description="Response regulatory" evidence="3">
    <location>
        <begin position="4"/>
        <end position="118"/>
    </location>
</feature>
<dbReference type="GO" id="GO:0000160">
    <property type="term" value="P:phosphorelay signal transduction system"/>
    <property type="evidence" value="ECO:0007669"/>
    <property type="project" value="InterPro"/>
</dbReference>
<evidence type="ECO:0000256" key="1">
    <source>
        <dbReference type="ARBA" id="ARBA00022553"/>
    </source>
</evidence>
<comment type="caution">
    <text evidence="4">The sequence shown here is derived from an EMBL/GenBank/DDBJ whole genome shotgun (WGS) entry which is preliminary data.</text>
</comment>
<evidence type="ECO:0000313" key="5">
    <source>
        <dbReference type="Proteomes" id="UP000011922"/>
    </source>
</evidence>
<dbReference type="AlphaFoldDB" id="M5Q201"/>
<organism evidence="4 5">
    <name type="scientific">Desulfocurvibacter africanus PCS</name>
    <dbReference type="NCBI Taxonomy" id="1262666"/>
    <lineage>
        <taxon>Bacteria</taxon>
        <taxon>Pseudomonadati</taxon>
        <taxon>Thermodesulfobacteriota</taxon>
        <taxon>Desulfovibrionia</taxon>
        <taxon>Desulfovibrionales</taxon>
        <taxon>Desulfovibrionaceae</taxon>
        <taxon>Desulfocurvibacter</taxon>
    </lineage>
</organism>
<keyword evidence="1 2" id="KW-0597">Phosphoprotein</keyword>
<dbReference type="Gene3D" id="3.40.50.2300">
    <property type="match status" value="1"/>
</dbReference>
<sequence>MSKKILVVDDDQNIVDYLTELFTANGFETITAKDGTQAMALAKQGKPDLITLDLEMPERWGTVFYRRLADDGELSSIPVIVISGLEHHPKDRVLQKAAAYIEKPFEPEKLMAIVNSVLQ</sequence>
<dbReference type="CDD" id="cd00156">
    <property type="entry name" value="REC"/>
    <property type="match status" value="1"/>
</dbReference>
<dbReference type="InterPro" id="IPR050595">
    <property type="entry name" value="Bact_response_regulator"/>
</dbReference>
<evidence type="ECO:0000256" key="2">
    <source>
        <dbReference type="PROSITE-ProRule" id="PRU00169"/>
    </source>
</evidence>
<gene>
    <name evidence="4" type="ORF">PCS_01190</name>
</gene>